<organism evidence="3">
    <name type="scientific">Oryza brachyantha</name>
    <name type="common">malo sina</name>
    <dbReference type="NCBI Taxonomy" id="4533"/>
    <lineage>
        <taxon>Eukaryota</taxon>
        <taxon>Viridiplantae</taxon>
        <taxon>Streptophyta</taxon>
        <taxon>Embryophyta</taxon>
        <taxon>Tracheophyta</taxon>
        <taxon>Spermatophyta</taxon>
        <taxon>Magnoliopsida</taxon>
        <taxon>Liliopsida</taxon>
        <taxon>Poales</taxon>
        <taxon>Poaceae</taxon>
        <taxon>BOP clade</taxon>
        <taxon>Oryzoideae</taxon>
        <taxon>Oryzeae</taxon>
        <taxon>Oryzinae</taxon>
        <taxon>Oryza</taxon>
    </lineage>
</organism>
<reference evidence="3" key="1">
    <citation type="journal article" date="2013" name="Nat. Commun.">
        <title>Whole-genome sequencing of Oryza brachyantha reveals mechanisms underlying Oryza genome evolution.</title>
        <authorList>
            <person name="Chen J."/>
            <person name="Huang Q."/>
            <person name="Gao D."/>
            <person name="Wang J."/>
            <person name="Lang Y."/>
            <person name="Liu T."/>
            <person name="Li B."/>
            <person name="Bai Z."/>
            <person name="Luis Goicoechea J."/>
            <person name="Liang C."/>
            <person name="Chen C."/>
            <person name="Zhang W."/>
            <person name="Sun S."/>
            <person name="Liao Y."/>
            <person name="Zhang X."/>
            <person name="Yang L."/>
            <person name="Song C."/>
            <person name="Wang M."/>
            <person name="Shi J."/>
            <person name="Liu G."/>
            <person name="Liu J."/>
            <person name="Zhou H."/>
            <person name="Zhou W."/>
            <person name="Yu Q."/>
            <person name="An N."/>
            <person name="Chen Y."/>
            <person name="Cai Q."/>
            <person name="Wang B."/>
            <person name="Liu B."/>
            <person name="Min J."/>
            <person name="Huang Y."/>
            <person name="Wu H."/>
            <person name="Li Z."/>
            <person name="Zhang Y."/>
            <person name="Yin Y."/>
            <person name="Song W."/>
            <person name="Jiang J."/>
            <person name="Jackson S.A."/>
            <person name="Wing R.A."/>
            <person name="Wang J."/>
            <person name="Chen M."/>
        </authorList>
    </citation>
    <scope>NUCLEOTIDE SEQUENCE [LARGE SCALE GENOMIC DNA]</scope>
    <source>
        <strain evidence="3">cv. IRGC 101232</strain>
    </source>
</reference>
<name>J3MSA0_ORYBR</name>
<dbReference type="InterPro" id="IPR035513">
    <property type="entry name" value="Invertase/methylesterase_inhib"/>
</dbReference>
<dbReference type="EnsemblPlants" id="OB08G19790.1">
    <property type="protein sequence ID" value="OB08G19790.1"/>
    <property type="gene ID" value="OB08G19790"/>
</dbReference>
<evidence type="ECO:0000313" key="3">
    <source>
        <dbReference type="EnsemblPlants" id="OB08G19790.1"/>
    </source>
</evidence>
<feature type="region of interest" description="Disordered" evidence="1">
    <location>
        <begin position="159"/>
        <end position="195"/>
    </location>
</feature>
<dbReference type="SUPFAM" id="SSF101148">
    <property type="entry name" value="Plant invertase/pectin methylesterase inhibitor"/>
    <property type="match status" value="1"/>
</dbReference>
<evidence type="ECO:0008006" key="5">
    <source>
        <dbReference type="Google" id="ProtNLM"/>
    </source>
</evidence>
<dbReference type="Gramene" id="OB08G19790.1">
    <property type="protein sequence ID" value="OB08G19790.1"/>
    <property type="gene ID" value="OB08G19790"/>
</dbReference>
<evidence type="ECO:0000256" key="1">
    <source>
        <dbReference type="SAM" id="MobiDB-lite"/>
    </source>
</evidence>
<dbReference type="AlphaFoldDB" id="J3MSA0"/>
<reference evidence="3" key="2">
    <citation type="submission" date="2013-04" db="UniProtKB">
        <authorList>
            <consortium name="EnsemblPlants"/>
        </authorList>
    </citation>
    <scope>IDENTIFICATION</scope>
</reference>
<dbReference type="HOGENOM" id="CLU_1095713_0_0_1"/>
<sequence length="254" mass="26937">MTTMAMASSSSLRSATVPFLLLQLLFAAATAPAEATGGILLPSCKTVGGGSTYFDVQFCLDALGSVGAGADARSYQDLAAVAVGLLAANATSTSARIDGLLRGGVGIRKVDAATARCLRLSTVMGTDEEVLMDLIEWELSTRGACHGARGGGEVARRRAALGDEERRAGGRRTSLGDRERRSTDDAGRQGEERRRCATRRGEKACGGHRWATREEIDGQRRATRRVEAALDDEERRARVRCGCLRGGMTLSFLG</sequence>
<protein>
    <recommendedName>
        <fullName evidence="5">Pectinesterase inhibitor domain-containing protein</fullName>
    </recommendedName>
</protein>
<evidence type="ECO:0000313" key="4">
    <source>
        <dbReference type="Proteomes" id="UP000006038"/>
    </source>
</evidence>
<evidence type="ECO:0000256" key="2">
    <source>
        <dbReference type="SAM" id="SignalP"/>
    </source>
</evidence>
<keyword evidence="4" id="KW-1185">Reference proteome</keyword>
<feature type="chain" id="PRO_5003775233" description="Pectinesterase inhibitor domain-containing protein" evidence="2">
    <location>
        <begin position="36"/>
        <end position="254"/>
    </location>
</feature>
<accession>J3MSA0</accession>
<feature type="signal peptide" evidence="2">
    <location>
        <begin position="1"/>
        <end position="35"/>
    </location>
</feature>
<proteinExistence type="predicted"/>
<dbReference type="Proteomes" id="UP000006038">
    <property type="component" value="Chromosome 8"/>
</dbReference>
<keyword evidence="2" id="KW-0732">Signal</keyword>